<dbReference type="AlphaFoldDB" id="S3TV75"/>
<comment type="caution">
    <text evidence="2">The sequence shown here is derived from an EMBL/GenBank/DDBJ whole genome shotgun (WGS) entry which is preliminary data.</text>
</comment>
<dbReference type="Pfam" id="PF20155">
    <property type="entry name" value="TMP_3"/>
    <property type="match status" value="1"/>
</dbReference>
<sequence>MRSPYLAAVGIGLGIKELATAADGYANLSARIQQTTKDSGDFNSAIAGVHQIALSTNSSLETTAELFTKLNTVSKDLGMSQQQALDLTKTVTQAIKLGGSSVQGAEAAVTQFIQAMQGGVLRGEEFNSMMENGYGLAEALARGLGVTTGELRKMAENGDLTSKVVIRSLQNQSQVIDEEYKKLPLTVEKALQRIQTQWQITIGEINKGTGTNKPMRE</sequence>
<protein>
    <recommendedName>
        <fullName evidence="1">Tape measure protein N-terminal domain-containing protein</fullName>
    </recommendedName>
</protein>
<dbReference type="EMBL" id="ATGK01000008">
    <property type="protein sequence ID" value="EPG39515.1"/>
    <property type="molecule type" value="Genomic_DNA"/>
</dbReference>
<organism evidence="2 3">
    <name type="scientific">Acinetobacter colistiniresistens</name>
    <dbReference type="NCBI Taxonomy" id="280145"/>
    <lineage>
        <taxon>Bacteria</taxon>
        <taxon>Pseudomonadati</taxon>
        <taxon>Pseudomonadota</taxon>
        <taxon>Gammaproteobacteria</taxon>
        <taxon>Moraxellales</taxon>
        <taxon>Moraxellaceae</taxon>
        <taxon>Acinetobacter</taxon>
    </lineage>
</organism>
<proteinExistence type="predicted"/>
<dbReference type="Proteomes" id="UP000014559">
    <property type="component" value="Unassembled WGS sequence"/>
</dbReference>
<evidence type="ECO:0000313" key="3">
    <source>
        <dbReference type="Proteomes" id="UP000014559"/>
    </source>
</evidence>
<dbReference type="InterPro" id="IPR013491">
    <property type="entry name" value="Tape_meas_N"/>
</dbReference>
<feature type="domain" description="Tape measure protein N-terminal" evidence="1">
    <location>
        <begin position="17"/>
        <end position="207"/>
    </location>
</feature>
<dbReference type="PATRIC" id="fig|1217696.3.peg.796"/>
<dbReference type="HOGENOM" id="CLU_085226_0_0_6"/>
<accession>S3TV75</accession>
<evidence type="ECO:0000313" key="2">
    <source>
        <dbReference type="EMBL" id="EPG39515.1"/>
    </source>
</evidence>
<gene>
    <name evidence="2" type="ORF">F907_00818</name>
</gene>
<dbReference type="NCBIfam" id="TIGR02675">
    <property type="entry name" value="tape_meas_nterm"/>
    <property type="match status" value="1"/>
</dbReference>
<evidence type="ECO:0000259" key="1">
    <source>
        <dbReference type="Pfam" id="PF20155"/>
    </source>
</evidence>
<name>S3TV75_9GAMM</name>
<reference evidence="2 3" key="1">
    <citation type="submission" date="2013-06" db="EMBL/GenBank/DDBJ databases">
        <title>The Genome Sequence of Acinetobacter sp. NIPH 2036.</title>
        <authorList>
            <consortium name="The Broad Institute Genome Sequencing Platform"/>
            <consortium name="The Broad Institute Genome Sequencing Center for Infectious Disease"/>
            <person name="Cerqueira G."/>
            <person name="Feldgarden M."/>
            <person name="Courvalin P."/>
            <person name="Perichon B."/>
            <person name="Grillot-Courvalin C."/>
            <person name="Clermont D."/>
            <person name="Rocha E."/>
            <person name="Yoon E.-J."/>
            <person name="Nemec A."/>
            <person name="Young S.K."/>
            <person name="Zeng Q."/>
            <person name="Gargeya S."/>
            <person name="Fitzgerald M."/>
            <person name="Abouelleil A."/>
            <person name="Alvarado L."/>
            <person name="Berlin A.M."/>
            <person name="Chapman S.B."/>
            <person name="Dewar J."/>
            <person name="Goldberg J."/>
            <person name="Griggs A."/>
            <person name="Gujja S."/>
            <person name="Hansen M."/>
            <person name="Howarth C."/>
            <person name="Imamovic A."/>
            <person name="Larimer J."/>
            <person name="McCowan C."/>
            <person name="Murphy C."/>
            <person name="Pearson M."/>
            <person name="Priest M."/>
            <person name="Roberts A."/>
            <person name="Saif S."/>
            <person name="Shea T."/>
            <person name="Sykes S."/>
            <person name="Wortman J."/>
            <person name="Nusbaum C."/>
            <person name="Birren B."/>
        </authorList>
    </citation>
    <scope>NUCLEOTIDE SEQUENCE [LARGE SCALE GENOMIC DNA]</scope>
    <source>
        <strain evidence="2 3">NIPH 2036</strain>
    </source>
</reference>